<dbReference type="RefSeq" id="WP_196274572.1">
    <property type="nucleotide sequence ID" value="NZ_JADQDC010000002.1"/>
</dbReference>
<evidence type="ECO:0000313" key="3">
    <source>
        <dbReference type="EMBL" id="MBF9150214.1"/>
    </source>
</evidence>
<feature type="signal peptide" evidence="1">
    <location>
        <begin position="1"/>
        <end position="25"/>
    </location>
</feature>
<sequence length="201" mass="21561">MTLFKTFAMAGSVMLSAIVVPAATAAEPAASTAPPSDALDPAKLEVARQIIATGYPVDKREAIFSNAIDAMLVQMRSTMLSSLKNDPGAEKLVNAKVDSFIGESKTILNGHIPALMDAMAQAYSREFSLAELTELKAFADTPAGQHFFLRNSAVLSDPSFRAANEAYMRELMPTIDKMRDAIVRDLTAYFAKNPPKPSSGS</sequence>
<keyword evidence="4" id="KW-1185">Reference proteome</keyword>
<feature type="chain" id="PRO_5047407371" evidence="1">
    <location>
        <begin position="26"/>
        <end position="201"/>
    </location>
</feature>
<name>A0ABS0HD74_9SPHN</name>
<keyword evidence="1" id="KW-0732">Signal</keyword>
<comment type="caution">
    <text evidence="3">The sequence shown here is derived from an EMBL/GenBank/DDBJ whole genome shotgun (WGS) entry which is preliminary data.</text>
</comment>
<dbReference type="Proteomes" id="UP000600799">
    <property type="component" value="Unassembled WGS sequence"/>
</dbReference>
<evidence type="ECO:0000313" key="4">
    <source>
        <dbReference type="Proteomes" id="UP000600799"/>
    </source>
</evidence>
<dbReference type="InterPro" id="IPR018637">
    <property type="entry name" value="DUF2059"/>
</dbReference>
<reference evidence="3 4" key="1">
    <citation type="submission" date="2020-11" db="EMBL/GenBank/DDBJ databases">
        <title>The genome sequence of Novosphingobium sp. 1Y9A.</title>
        <authorList>
            <person name="Liu Y."/>
        </authorList>
    </citation>
    <scope>NUCLEOTIDE SEQUENCE [LARGE SCALE GENOMIC DNA]</scope>
    <source>
        <strain evidence="3 4">1Y9A</strain>
    </source>
</reference>
<accession>A0ABS0HD74</accession>
<proteinExistence type="predicted"/>
<organism evidence="3 4">
    <name type="scientific">Novosphingobium jiangmenense</name>
    <dbReference type="NCBI Taxonomy" id="2791981"/>
    <lineage>
        <taxon>Bacteria</taxon>
        <taxon>Pseudomonadati</taxon>
        <taxon>Pseudomonadota</taxon>
        <taxon>Alphaproteobacteria</taxon>
        <taxon>Sphingomonadales</taxon>
        <taxon>Sphingomonadaceae</taxon>
        <taxon>Novosphingobium</taxon>
    </lineage>
</organism>
<protein>
    <submittedName>
        <fullName evidence="3">DUF2059 domain-containing protein</fullName>
    </submittedName>
</protein>
<evidence type="ECO:0000256" key="1">
    <source>
        <dbReference type="SAM" id="SignalP"/>
    </source>
</evidence>
<evidence type="ECO:0000259" key="2">
    <source>
        <dbReference type="Pfam" id="PF09832"/>
    </source>
</evidence>
<dbReference type="EMBL" id="JADQDC010000002">
    <property type="protein sequence ID" value="MBF9150214.1"/>
    <property type="molecule type" value="Genomic_DNA"/>
</dbReference>
<dbReference type="Pfam" id="PF09832">
    <property type="entry name" value="DUF2059"/>
    <property type="match status" value="1"/>
</dbReference>
<feature type="domain" description="DUF2059" evidence="2">
    <location>
        <begin position="114"/>
        <end position="147"/>
    </location>
</feature>
<gene>
    <name evidence="3" type="ORF">I2488_04300</name>
</gene>